<proteinExistence type="predicted"/>
<reference evidence="3" key="1">
    <citation type="journal article" date="2014" name="Int. J. Syst. Evol. Microbiol.">
        <title>Complete genome sequence of Corynebacterium casei LMG S-19264T (=DSM 44701T), isolated from a smear-ripened cheese.</title>
        <authorList>
            <consortium name="US DOE Joint Genome Institute (JGI-PGF)"/>
            <person name="Walter F."/>
            <person name="Albersmeier A."/>
            <person name="Kalinowski J."/>
            <person name="Ruckert C."/>
        </authorList>
    </citation>
    <scope>NUCLEOTIDE SEQUENCE</scope>
    <source>
        <strain evidence="3">CGMCC 4.7398</strain>
    </source>
</reference>
<reference evidence="3" key="2">
    <citation type="submission" date="2020-09" db="EMBL/GenBank/DDBJ databases">
        <authorList>
            <person name="Sun Q."/>
            <person name="Zhou Y."/>
        </authorList>
    </citation>
    <scope>NUCLEOTIDE SEQUENCE</scope>
    <source>
        <strain evidence="3">CGMCC 4.7398</strain>
    </source>
</reference>
<dbReference type="AlphaFoldDB" id="A0A919KV21"/>
<keyword evidence="3" id="KW-0645">Protease</keyword>
<dbReference type="GO" id="GO:0006508">
    <property type="term" value="P:proteolysis"/>
    <property type="evidence" value="ECO:0007669"/>
    <property type="project" value="UniProtKB-KW"/>
</dbReference>
<dbReference type="Gene3D" id="1.10.1780.10">
    <property type="entry name" value="Clp, N-terminal domain"/>
    <property type="match status" value="2"/>
</dbReference>
<keyword evidence="1" id="KW-0677">Repeat</keyword>
<dbReference type="Proteomes" id="UP000627369">
    <property type="component" value="Unassembled WGS sequence"/>
</dbReference>
<name>A0A919KV21_9MICO</name>
<comment type="caution">
    <text evidence="3">The sequence shown here is derived from an EMBL/GenBank/DDBJ whole genome shotgun (WGS) entry which is preliminary data.</text>
</comment>
<dbReference type="SUPFAM" id="SSF81923">
    <property type="entry name" value="Double Clp-N motif"/>
    <property type="match status" value="2"/>
</dbReference>
<evidence type="ECO:0000313" key="3">
    <source>
        <dbReference type="EMBL" id="GHH72701.1"/>
    </source>
</evidence>
<sequence>MFERFSKEARAAVVKAQEVARDEHSGVIDSRHVLVALIETPGPAVAAVAGSGLDTTEAVRTLRRDIRAGDALDADALAALGIDLDAVRDRTDAVFGEGALDRAGAARRRRSPGHIPFTPDAKKGLELALREAIRLRSSTIDGGHLLLGILRDTRNPAARALSDAGADLGRIRHLVENPAEAA</sequence>
<dbReference type="RefSeq" id="WP_189669392.1">
    <property type="nucleotide sequence ID" value="NZ_BNAS01000003.1"/>
</dbReference>
<gene>
    <name evidence="3" type="ORF">GCM10017772_22690</name>
</gene>
<dbReference type="InterPro" id="IPR036628">
    <property type="entry name" value="Clp_N_dom_sf"/>
</dbReference>
<organism evidence="3 4">
    <name type="scientific">Promicromonospora soli</name>
    <dbReference type="NCBI Taxonomy" id="2035533"/>
    <lineage>
        <taxon>Bacteria</taxon>
        <taxon>Bacillati</taxon>
        <taxon>Actinomycetota</taxon>
        <taxon>Actinomycetes</taxon>
        <taxon>Micrococcales</taxon>
        <taxon>Promicromonosporaceae</taxon>
        <taxon>Promicromonospora</taxon>
    </lineage>
</organism>
<dbReference type="GO" id="GO:0008233">
    <property type="term" value="F:peptidase activity"/>
    <property type="evidence" value="ECO:0007669"/>
    <property type="project" value="UniProtKB-KW"/>
</dbReference>
<protein>
    <submittedName>
        <fullName evidence="3">Clp protease</fullName>
    </submittedName>
</protein>
<evidence type="ECO:0000256" key="1">
    <source>
        <dbReference type="PROSITE-ProRule" id="PRU01251"/>
    </source>
</evidence>
<accession>A0A919KV21</accession>
<keyword evidence="3" id="KW-0378">Hydrolase</keyword>
<evidence type="ECO:0000313" key="4">
    <source>
        <dbReference type="Proteomes" id="UP000627369"/>
    </source>
</evidence>
<dbReference type="EMBL" id="BNAS01000003">
    <property type="protein sequence ID" value="GHH72701.1"/>
    <property type="molecule type" value="Genomic_DNA"/>
</dbReference>
<keyword evidence="4" id="KW-1185">Reference proteome</keyword>
<dbReference type="Pfam" id="PF02861">
    <property type="entry name" value="Clp_N"/>
    <property type="match status" value="2"/>
</dbReference>
<dbReference type="PROSITE" id="PS51903">
    <property type="entry name" value="CLP_R"/>
    <property type="match status" value="1"/>
</dbReference>
<dbReference type="InterPro" id="IPR004176">
    <property type="entry name" value="Clp_R_N"/>
</dbReference>
<feature type="domain" description="Clp R" evidence="2">
    <location>
        <begin position="2"/>
        <end position="181"/>
    </location>
</feature>
<evidence type="ECO:0000259" key="2">
    <source>
        <dbReference type="PROSITE" id="PS51903"/>
    </source>
</evidence>